<dbReference type="SUPFAM" id="SSF111283">
    <property type="entry name" value="Putative modulator of DNA gyrase, PmbA/TldD"/>
    <property type="match status" value="1"/>
</dbReference>
<dbReference type="InterPro" id="IPR002510">
    <property type="entry name" value="Metalloprtase-TldD/E_N"/>
</dbReference>
<dbReference type="Pfam" id="PF19289">
    <property type="entry name" value="PmbA_TldD_3rd"/>
    <property type="match status" value="1"/>
</dbReference>
<dbReference type="RefSeq" id="WP_074797007.1">
    <property type="nucleotide sequence ID" value="NZ_FOVJ01000003.1"/>
</dbReference>
<dbReference type="InterPro" id="IPR035068">
    <property type="entry name" value="TldD/PmbA_N"/>
</dbReference>
<dbReference type="Pfam" id="PF01523">
    <property type="entry name" value="PmbA_TldD_1st"/>
    <property type="match status" value="1"/>
</dbReference>
<feature type="domain" description="Metalloprotease TldD/E N-terminal" evidence="2">
    <location>
        <begin position="41"/>
        <end position="101"/>
    </location>
</feature>
<evidence type="ECO:0000313" key="5">
    <source>
        <dbReference type="EMBL" id="SFN82165.1"/>
    </source>
</evidence>
<dbReference type="Gene3D" id="3.30.2290.10">
    <property type="entry name" value="PmbA/TldD superfamily"/>
    <property type="match status" value="1"/>
</dbReference>
<sequence length="452" mass="48029">MNDNATPSPRFSYPFTVLQQIARDVLDQARKGGASACETDVSDGFGQNVTVRRGEVETIEYNRDKGLSVTVYIGQKRGNASTSDFSPRAISDAVAAALSIAGHTAADDCAGLADPDLLARELPDLDLYFPWDLPVEQAIELAQACESAAFAVDKRITNSEGASVSLSESQFVYANSLGFMGGYPGSRHSISCAVIASEDDTMQRDYWYSVARDPADLEQADSVGRKTGTRTVSRLGARKIATCEVPVLFEAPIASSLVGHFVSAVSGSSLYRKSSFLLDSIGKQVFAPDIQLRESPHLKKGLASQPFDNEGVATRERRVVENGAVQGYFLGSYSARKLGMGTTGNAGGNHNLILDNGAGLEFSELLRKMGKGVLVTELLGQGVNPVTGDYSRGAAGFWVEDGEIRHAVEEITIAGNLKNMLLGISAVGNDVIVRGSKQSGSLLIDRMTVAGG</sequence>
<dbReference type="OrthoDB" id="9803618at2"/>
<gene>
    <name evidence="5" type="ORF">SAMN05216386_1971</name>
</gene>
<dbReference type="Proteomes" id="UP000183107">
    <property type="component" value="Unassembled WGS sequence"/>
</dbReference>
<evidence type="ECO:0000256" key="1">
    <source>
        <dbReference type="ARBA" id="ARBA00005836"/>
    </source>
</evidence>
<dbReference type="GO" id="GO:0005829">
    <property type="term" value="C:cytosol"/>
    <property type="evidence" value="ECO:0007669"/>
    <property type="project" value="TreeGrafter"/>
</dbReference>
<evidence type="ECO:0000259" key="3">
    <source>
        <dbReference type="Pfam" id="PF19289"/>
    </source>
</evidence>
<dbReference type="EMBL" id="FOVJ01000003">
    <property type="protein sequence ID" value="SFN82165.1"/>
    <property type="molecule type" value="Genomic_DNA"/>
</dbReference>
<dbReference type="InterPro" id="IPR047657">
    <property type="entry name" value="PmbA"/>
</dbReference>
<reference evidence="6" key="1">
    <citation type="submission" date="2016-10" db="EMBL/GenBank/DDBJ databases">
        <authorList>
            <person name="Varghese N."/>
        </authorList>
    </citation>
    <scope>NUCLEOTIDE SEQUENCE [LARGE SCALE GENOMIC DNA]</scope>
    <source>
        <strain evidence="6">Nsp8</strain>
    </source>
</reference>
<evidence type="ECO:0000259" key="4">
    <source>
        <dbReference type="Pfam" id="PF19290"/>
    </source>
</evidence>
<dbReference type="PANTHER" id="PTHR43421">
    <property type="entry name" value="METALLOPROTEASE PMBA"/>
    <property type="match status" value="1"/>
</dbReference>
<dbReference type="GO" id="GO:0006508">
    <property type="term" value="P:proteolysis"/>
    <property type="evidence" value="ECO:0007669"/>
    <property type="project" value="InterPro"/>
</dbReference>
<comment type="similarity">
    <text evidence="1">Belongs to the peptidase U62 family.</text>
</comment>
<dbReference type="PANTHER" id="PTHR43421:SF1">
    <property type="entry name" value="METALLOPROTEASE PMBA"/>
    <property type="match status" value="1"/>
</dbReference>
<proteinExistence type="inferred from homology"/>
<evidence type="ECO:0000259" key="2">
    <source>
        <dbReference type="Pfam" id="PF01523"/>
    </source>
</evidence>
<dbReference type="InterPro" id="IPR045569">
    <property type="entry name" value="Metalloprtase-TldD/E_C"/>
</dbReference>
<dbReference type="GO" id="GO:0008237">
    <property type="term" value="F:metallopeptidase activity"/>
    <property type="evidence" value="ECO:0007669"/>
    <property type="project" value="InterPro"/>
</dbReference>
<dbReference type="NCBIfam" id="NF008268">
    <property type="entry name" value="PRK11040.1"/>
    <property type="match status" value="1"/>
</dbReference>
<name>A0A1I5C592_9PROT</name>
<dbReference type="AlphaFoldDB" id="A0A1I5C592"/>
<keyword evidence="6" id="KW-1185">Reference proteome</keyword>
<dbReference type="InterPro" id="IPR045570">
    <property type="entry name" value="Metalloprtase-TldD/E_cen_dom"/>
</dbReference>
<feature type="domain" description="Metalloprotease TldD/E C-terminal" evidence="3">
    <location>
        <begin position="242"/>
        <end position="451"/>
    </location>
</feature>
<accession>A0A1I5C592</accession>
<dbReference type="Pfam" id="PF19290">
    <property type="entry name" value="PmbA_TldD_2nd"/>
    <property type="match status" value="1"/>
</dbReference>
<dbReference type="InterPro" id="IPR036059">
    <property type="entry name" value="TldD/PmbA_sf"/>
</dbReference>
<dbReference type="STRING" id="1266925.GCA_000619905_02118"/>
<organism evidence="5 6">
    <name type="scientific">Nitrosospira briensis</name>
    <dbReference type="NCBI Taxonomy" id="35799"/>
    <lineage>
        <taxon>Bacteria</taxon>
        <taxon>Pseudomonadati</taxon>
        <taxon>Pseudomonadota</taxon>
        <taxon>Betaproteobacteria</taxon>
        <taxon>Nitrosomonadales</taxon>
        <taxon>Nitrosomonadaceae</taxon>
        <taxon>Nitrosospira</taxon>
    </lineage>
</organism>
<protein>
    <submittedName>
        <fullName evidence="5">PmbA protein</fullName>
    </submittedName>
</protein>
<evidence type="ECO:0000313" key="6">
    <source>
        <dbReference type="Proteomes" id="UP000183107"/>
    </source>
</evidence>
<feature type="domain" description="Metalloprotease TldD/E central" evidence="4">
    <location>
        <begin position="130"/>
        <end position="235"/>
    </location>
</feature>